<organism evidence="3 4">
    <name type="scientific">Tilletiaria anomala (strain ATCC 24038 / CBS 436.72 / UBC 951)</name>
    <dbReference type="NCBI Taxonomy" id="1037660"/>
    <lineage>
        <taxon>Eukaryota</taxon>
        <taxon>Fungi</taxon>
        <taxon>Dikarya</taxon>
        <taxon>Basidiomycota</taxon>
        <taxon>Ustilaginomycotina</taxon>
        <taxon>Exobasidiomycetes</taxon>
        <taxon>Georgefischeriales</taxon>
        <taxon>Tilletiariaceae</taxon>
        <taxon>Tilletiaria</taxon>
    </lineage>
</organism>
<keyword evidence="2" id="KW-0812">Transmembrane</keyword>
<feature type="region of interest" description="Disordered" evidence="1">
    <location>
        <begin position="158"/>
        <end position="191"/>
    </location>
</feature>
<accession>A0A066WLX4</accession>
<evidence type="ECO:0000313" key="3">
    <source>
        <dbReference type="EMBL" id="KDN51994.1"/>
    </source>
</evidence>
<evidence type="ECO:0000256" key="1">
    <source>
        <dbReference type="SAM" id="MobiDB-lite"/>
    </source>
</evidence>
<feature type="compositionally biased region" description="Polar residues" evidence="1">
    <location>
        <begin position="123"/>
        <end position="136"/>
    </location>
</feature>
<dbReference type="OMA" id="CQLWVSG"/>
<keyword evidence="2" id="KW-1133">Transmembrane helix</keyword>
<evidence type="ECO:0000313" key="4">
    <source>
        <dbReference type="Proteomes" id="UP000027361"/>
    </source>
</evidence>
<feature type="compositionally biased region" description="Low complexity" evidence="1">
    <location>
        <begin position="12"/>
        <end position="41"/>
    </location>
</feature>
<feature type="compositionally biased region" description="Basic and acidic residues" evidence="1">
    <location>
        <begin position="177"/>
        <end position="191"/>
    </location>
</feature>
<reference evidence="3 4" key="1">
    <citation type="submission" date="2014-05" db="EMBL/GenBank/DDBJ databases">
        <title>Draft genome sequence of a rare smut relative, Tilletiaria anomala UBC 951.</title>
        <authorList>
            <consortium name="DOE Joint Genome Institute"/>
            <person name="Toome M."/>
            <person name="Kuo A."/>
            <person name="Henrissat B."/>
            <person name="Lipzen A."/>
            <person name="Tritt A."/>
            <person name="Yoshinaga Y."/>
            <person name="Zane M."/>
            <person name="Barry K."/>
            <person name="Grigoriev I.V."/>
            <person name="Spatafora J.W."/>
            <person name="Aimea M.C."/>
        </authorList>
    </citation>
    <scope>NUCLEOTIDE SEQUENCE [LARGE SCALE GENOMIC DNA]</scope>
    <source>
        <strain evidence="3 4">UBC 951</strain>
    </source>
</reference>
<keyword evidence="2" id="KW-0472">Membrane</keyword>
<dbReference type="OrthoDB" id="5582002at2759"/>
<gene>
    <name evidence="3" type="ORF">K437DRAFT_254733</name>
</gene>
<name>A0A066WLX4_TILAU</name>
<protein>
    <submittedName>
        <fullName evidence="3">Uncharacterized protein</fullName>
    </submittedName>
</protein>
<feature type="region of interest" description="Disordered" evidence="1">
    <location>
        <begin position="1"/>
        <end position="83"/>
    </location>
</feature>
<comment type="caution">
    <text evidence="3">The sequence shown here is derived from an EMBL/GenBank/DDBJ whole genome shotgun (WGS) entry which is preliminary data.</text>
</comment>
<feature type="transmembrane region" description="Helical" evidence="2">
    <location>
        <begin position="257"/>
        <end position="277"/>
    </location>
</feature>
<feature type="region of interest" description="Disordered" evidence="1">
    <location>
        <begin position="122"/>
        <end position="144"/>
    </location>
</feature>
<sequence>MSSADAYAQKAQGLRRGSGSGQSQSATYYANNISGSSNNINTRGSQYGSQRGSILMPSTSAPRLANNANAWGPDAEESEDEEEDWNIYDDFNNVRPLSSAPEAAGLSSTDYQRRASQELVRTLGSTGRAYSSSTIGSPFHEDEKRTSLLPSSAFGFDVQNGDPRFSHPKRASQLASGEDKGIMTPSNEERNPFTQTTLHSGIELVTVPALGQEFTEEERRKMTRPYKRKSKRGAKKAKFMIWARGEKKVLGFLDPRMLVFIAFFFCIILGLALFFVIPRVPTFQFLTDKPFDAVPDGSGMSIGYSPAANFSMDMKANLRADNTAGWIPLTLTDIKVTVNNVNTYIKVGEGTIDKYVFPGRKKTTFQLPVSFSYRSLNQSGDATWQSFHRACGPIYPNSPRPYLNLELTLDFNVQGLIGRKGASTQLPNIVCPFELQPTQ</sequence>
<dbReference type="HOGENOM" id="CLU_053753_0_0_1"/>
<proteinExistence type="predicted"/>
<dbReference type="AlphaFoldDB" id="A0A066WLX4"/>
<evidence type="ECO:0000256" key="2">
    <source>
        <dbReference type="SAM" id="Phobius"/>
    </source>
</evidence>
<dbReference type="RefSeq" id="XP_013244846.1">
    <property type="nucleotide sequence ID" value="XM_013389392.1"/>
</dbReference>
<keyword evidence="4" id="KW-1185">Reference proteome</keyword>
<feature type="compositionally biased region" description="Polar residues" evidence="1">
    <location>
        <begin position="42"/>
        <end position="69"/>
    </location>
</feature>
<dbReference type="GeneID" id="25263960"/>
<dbReference type="EMBL" id="JMSN01000015">
    <property type="protein sequence ID" value="KDN51994.1"/>
    <property type="molecule type" value="Genomic_DNA"/>
</dbReference>
<dbReference type="Proteomes" id="UP000027361">
    <property type="component" value="Unassembled WGS sequence"/>
</dbReference>
<dbReference type="STRING" id="1037660.A0A066WLX4"/>
<dbReference type="InParanoid" id="A0A066WLX4"/>
<feature type="compositionally biased region" description="Acidic residues" evidence="1">
    <location>
        <begin position="74"/>
        <end position="83"/>
    </location>
</feature>